<keyword evidence="1" id="KW-0812">Transmembrane</keyword>
<protein>
    <submittedName>
        <fullName evidence="3">DUF6430 domain-containing protein</fullName>
    </submittedName>
</protein>
<evidence type="ECO:0000313" key="4">
    <source>
        <dbReference type="Proteomes" id="UP001278995"/>
    </source>
</evidence>
<dbReference type="Proteomes" id="UP001278995">
    <property type="component" value="Unassembled WGS sequence"/>
</dbReference>
<keyword evidence="1" id="KW-1133">Transmembrane helix</keyword>
<evidence type="ECO:0000259" key="2">
    <source>
        <dbReference type="Pfam" id="PF20016"/>
    </source>
</evidence>
<comment type="caution">
    <text evidence="3">The sequence shown here is derived from an EMBL/GenBank/DDBJ whole genome shotgun (WGS) entry which is preliminary data.</text>
</comment>
<gene>
    <name evidence="3" type="ORF">SKM51_07910</name>
</gene>
<dbReference type="AlphaFoldDB" id="A0AB35UWN2"/>
<dbReference type="RefSeq" id="WP_321099549.1">
    <property type="nucleotide sequence ID" value="NZ_JAXHPL010000037.1"/>
</dbReference>
<accession>A0AB35UWN2</accession>
<feature type="transmembrane region" description="Helical" evidence="1">
    <location>
        <begin position="12"/>
        <end position="34"/>
    </location>
</feature>
<proteinExistence type="predicted"/>
<dbReference type="InterPro" id="IPR045535">
    <property type="entry name" value="ThsA_Macro"/>
</dbReference>
<sequence length="276" mass="31661">MKVKFNDKRLTESFCVQISVLSAFATLILAFFPISKENQILFGVIFFLSITILYLLDWVKANRLKSIEIKIEGSIVCVKEGDIFKEKELKVIAFNEYFDTQVDDQIISKSSLNGIYIKHFVNNPSALDKHIEDFPFMKSNILDVNNNRKAGKKQRYKLGTIVVHGDYLLTAFSKFNEANEAHLTMPEYLGFLINFWDQINTVYANKSVSTPILGSGITRIKGHKGISDEDLLKIMIWTFRVSEMRFKHPAKLTIIIHPDKLKDINLLDIKSTKNGF</sequence>
<feature type="transmembrane region" description="Helical" evidence="1">
    <location>
        <begin position="40"/>
        <end position="59"/>
    </location>
</feature>
<keyword evidence="1" id="KW-0472">Membrane</keyword>
<dbReference type="EMBL" id="JAXHPL010000037">
    <property type="protein sequence ID" value="MDY6487122.1"/>
    <property type="molecule type" value="Genomic_DNA"/>
</dbReference>
<evidence type="ECO:0000313" key="3">
    <source>
        <dbReference type="EMBL" id="MDY6487122.1"/>
    </source>
</evidence>
<evidence type="ECO:0000256" key="1">
    <source>
        <dbReference type="SAM" id="Phobius"/>
    </source>
</evidence>
<name>A0AB35UWN2_9GAMM</name>
<organism evidence="3 4">
    <name type="scientific">Acinetobacter faecalis</name>
    <dbReference type="NCBI Taxonomy" id="2665161"/>
    <lineage>
        <taxon>Bacteria</taxon>
        <taxon>Pseudomonadati</taxon>
        <taxon>Pseudomonadota</taxon>
        <taxon>Gammaproteobacteria</taxon>
        <taxon>Moraxellales</taxon>
        <taxon>Moraxellaceae</taxon>
        <taxon>Acinetobacter</taxon>
    </lineage>
</organism>
<dbReference type="Pfam" id="PF20016">
    <property type="entry name" value="ThsA_Macro"/>
    <property type="match status" value="1"/>
</dbReference>
<feature type="domain" description="Thoeris protein ThsA Macro" evidence="2">
    <location>
        <begin position="76"/>
        <end position="257"/>
    </location>
</feature>
<reference evidence="3 4" key="1">
    <citation type="submission" date="2023-11" db="EMBL/GenBank/DDBJ databases">
        <title>The common occurrence of Acinetobacte faecalis in cattle feces and its emended description.</title>
        <authorList>
            <person name="Kyselkova M."/>
            <person name="Xanthopoulou K."/>
            <person name="Shestivska V."/>
            <person name="Spanelova P."/>
            <person name="Maixnerova M."/>
            <person name="Higgins P.G."/>
            <person name="Nemec A."/>
        </authorList>
    </citation>
    <scope>NUCLEOTIDE SEQUENCE [LARGE SCALE GENOMIC DNA]</scope>
    <source>
        <strain evidence="3 4">ANC 7483</strain>
    </source>
</reference>